<keyword evidence="8" id="KW-0408">Iron</keyword>
<keyword evidence="4 11" id="KW-0812">Transmembrane</keyword>
<feature type="transmembrane region" description="Helical" evidence="11">
    <location>
        <begin position="54"/>
        <end position="76"/>
    </location>
</feature>
<dbReference type="GO" id="GO:0004497">
    <property type="term" value="F:monooxygenase activity"/>
    <property type="evidence" value="ECO:0007669"/>
    <property type="project" value="UniProtKB-KW"/>
</dbReference>
<dbReference type="InterPro" id="IPR050665">
    <property type="entry name" value="Cytochrome_P450_Monooxygen"/>
</dbReference>
<dbReference type="InterPro" id="IPR001128">
    <property type="entry name" value="Cyt_P450"/>
</dbReference>
<gene>
    <name evidence="12" type="ORF">B296_00017680</name>
</gene>
<evidence type="ECO:0008006" key="14">
    <source>
        <dbReference type="Google" id="ProtNLM"/>
    </source>
</evidence>
<dbReference type="GO" id="GO:0006629">
    <property type="term" value="P:lipid metabolic process"/>
    <property type="evidence" value="ECO:0007669"/>
    <property type="project" value="UniProtKB-ARBA"/>
</dbReference>
<dbReference type="InterPro" id="IPR036396">
    <property type="entry name" value="Cyt_P450_sf"/>
</dbReference>
<name>A0A427ASC0_ENSVE</name>
<organism evidence="12 13">
    <name type="scientific">Ensete ventricosum</name>
    <name type="common">Abyssinian banana</name>
    <name type="synonym">Musa ensete</name>
    <dbReference type="NCBI Taxonomy" id="4639"/>
    <lineage>
        <taxon>Eukaryota</taxon>
        <taxon>Viridiplantae</taxon>
        <taxon>Streptophyta</taxon>
        <taxon>Embryophyta</taxon>
        <taxon>Tracheophyta</taxon>
        <taxon>Spermatophyta</taxon>
        <taxon>Magnoliopsida</taxon>
        <taxon>Liliopsida</taxon>
        <taxon>Zingiberales</taxon>
        <taxon>Musaceae</taxon>
        <taxon>Ensete</taxon>
    </lineage>
</organism>
<reference evidence="12 13" key="1">
    <citation type="journal article" date="2014" name="Agronomy (Basel)">
        <title>A Draft Genome Sequence for Ensete ventricosum, the Drought-Tolerant Tree Against Hunger.</title>
        <authorList>
            <person name="Harrison J."/>
            <person name="Moore K.A."/>
            <person name="Paszkiewicz K."/>
            <person name="Jones T."/>
            <person name="Grant M."/>
            <person name="Ambacheew D."/>
            <person name="Muzemil S."/>
            <person name="Studholme D.J."/>
        </authorList>
    </citation>
    <scope>NUCLEOTIDE SEQUENCE [LARGE SCALE GENOMIC DNA]</scope>
</reference>
<dbReference type="PANTHER" id="PTHR24282:SF255">
    <property type="entry name" value="CYTOCHROME P450 72A11-RELATED"/>
    <property type="match status" value="1"/>
</dbReference>
<evidence type="ECO:0000256" key="2">
    <source>
        <dbReference type="ARBA" id="ARBA00010617"/>
    </source>
</evidence>
<evidence type="ECO:0000256" key="8">
    <source>
        <dbReference type="ARBA" id="ARBA00023004"/>
    </source>
</evidence>
<evidence type="ECO:0000256" key="6">
    <source>
        <dbReference type="ARBA" id="ARBA00022989"/>
    </source>
</evidence>
<keyword evidence="5" id="KW-0479">Metal-binding</keyword>
<accession>A0A427ASC0</accession>
<keyword evidence="6 11" id="KW-1133">Transmembrane helix</keyword>
<evidence type="ECO:0000256" key="5">
    <source>
        <dbReference type="ARBA" id="ARBA00022723"/>
    </source>
</evidence>
<dbReference type="GO" id="GO:0020037">
    <property type="term" value="F:heme binding"/>
    <property type="evidence" value="ECO:0007669"/>
    <property type="project" value="InterPro"/>
</dbReference>
<protein>
    <recommendedName>
        <fullName evidence="14">Cytochrome P450</fullName>
    </recommendedName>
</protein>
<dbReference type="Gene3D" id="1.10.630.10">
    <property type="entry name" value="Cytochrome P450"/>
    <property type="match status" value="1"/>
</dbReference>
<evidence type="ECO:0000313" key="13">
    <source>
        <dbReference type="Proteomes" id="UP000287651"/>
    </source>
</evidence>
<evidence type="ECO:0000256" key="9">
    <source>
        <dbReference type="ARBA" id="ARBA00023033"/>
    </source>
</evidence>
<keyword evidence="3" id="KW-0349">Heme</keyword>
<keyword evidence="9" id="KW-0503">Monooxygenase</keyword>
<evidence type="ECO:0000256" key="3">
    <source>
        <dbReference type="ARBA" id="ARBA00022617"/>
    </source>
</evidence>
<evidence type="ECO:0000256" key="7">
    <source>
        <dbReference type="ARBA" id="ARBA00023002"/>
    </source>
</evidence>
<dbReference type="GO" id="GO:0016020">
    <property type="term" value="C:membrane"/>
    <property type="evidence" value="ECO:0007669"/>
    <property type="project" value="UniProtKB-SubCell"/>
</dbReference>
<dbReference type="EMBL" id="AMZH03001490">
    <property type="protein sequence ID" value="RRT79125.1"/>
    <property type="molecule type" value="Genomic_DNA"/>
</dbReference>
<evidence type="ECO:0000256" key="10">
    <source>
        <dbReference type="ARBA" id="ARBA00023136"/>
    </source>
</evidence>
<dbReference type="Proteomes" id="UP000287651">
    <property type="component" value="Unassembled WGS sequence"/>
</dbReference>
<keyword evidence="10 11" id="KW-0472">Membrane</keyword>
<dbReference type="AlphaFoldDB" id="A0A427ASC0"/>
<sequence length="241" mass="27889">MSKNSYVSAEVIPRTCYQLCPSYTPSYGEMDTPAVSCKSMAVGESVSEDMAWSLAWGVGGLLLLAWALRTLNWAWWTPRRLERALRAQGLNGTPYRFPNRDLKETMRLAKEASSTPMPLNHNIVPRVLPFLRRAIDEYGKICYTWFGPVPRVTIMDPELMREVLSNKFGHFGRPKGNPLGRLFLRGLVSYEGEKWVKHRRIMNPAFHVEKLKVTHCPYWRYFFYSLVYVKMSASFRPIKTN</sequence>
<keyword evidence="7" id="KW-0560">Oxidoreductase</keyword>
<dbReference type="GO" id="GO:0005506">
    <property type="term" value="F:iron ion binding"/>
    <property type="evidence" value="ECO:0007669"/>
    <property type="project" value="InterPro"/>
</dbReference>
<comment type="subcellular location">
    <subcellularLocation>
        <location evidence="1">Membrane</location>
    </subcellularLocation>
</comment>
<evidence type="ECO:0000256" key="4">
    <source>
        <dbReference type="ARBA" id="ARBA00022692"/>
    </source>
</evidence>
<evidence type="ECO:0000256" key="11">
    <source>
        <dbReference type="SAM" id="Phobius"/>
    </source>
</evidence>
<evidence type="ECO:0000256" key="1">
    <source>
        <dbReference type="ARBA" id="ARBA00004370"/>
    </source>
</evidence>
<dbReference type="SUPFAM" id="SSF48264">
    <property type="entry name" value="Cytochrome P450"/>
    <property type="match status" value="1"/>
</dbReference>
<proteinExistence type="inferred from homology"/>
<comment type="caution">
    <text evidence="12">The sequence shown here is derived from an EMBL/GenBank/DDBJ whole genome shotgun (WGS) entry which is preliminary data.</text>
</comment>
<comment type="similarity">
    <text evidence="2">Belongs to the cytochrome P450 family.</text>
</comment>
<dbReference type="Pfam" id="PF00067">
    <property type="entry name" value="p450"/>
    <property type="match status" value="1"/>
</dbReference>
<dbReference type="GO" id="GO:0016705">
    <property type="term" value="F:oxidoreductase activity, acting on paired donors, with incorporation or reduction of molecular oxygen"/>
    <property type="evidence" value="ECO:0007669"/>
    <property type="project" value="InterPro"/>
</dbReference>
<dbReference type="PANTHER" id="PTHR24282">
    <property type="entry name" value="CYTOCHROME P450 FAMILY MEMBER"/>
    <property type="match status" value="1"/>
</dbReference>
<evidence type="ECO:0000313" key="12">
    <source>
        <dbReference type="EMBL" id="RRT79125.1"/>
    </source>
</evidence>